<dbReference type="EMBL" id="BHVY01000004">
    <property type="protein sequence ID" value="GIJ86953.1"/>
    <property type="molecule type" value="Genomic_DNA"/>
</dbReference>
<feature type="compositionally biased region" description="Low complexity" evidence="1">
    <location>
        <begin position="355"/>
        <end position="366"/>
    </location>
</feature>
<dbReference type="AlphaFoldDB" id="A0A9P3BD34"/>
<name>A0A9P3BD34_9EURO</name>
<reference evidence="3 4" key="1">
    <citation type="submission" date="2018-10" db="EMBL/GenBank/DDBJ databases">
        <title>Pan-genome distribution and transcriptional activeness of fungal secondary metabolism genes in Aspergillus section Fumigati.</title>
        <authorList>
            <person name="Takahashi H."/>
            <person name="Umemura M."/>
            <person name="Ninomiya A."/>
            <person name="Kusuya Y."/>
            <person name="Urayama S."/>
            <person name="Shimizu M."/>
            <person name="Watanabe A."/>
            <person name="Kamei K."/>
            <person name="Yaguchi T."/>
            <person name="Hagiwara D."/>
        </authorList>
    </citation>
    <scope>NUCLEOTIDE SEQUENCE [LARGE SCALE GENOMIC DNA]</scope>
    <source>
        <strain evidence="3 4">IFM 55266</strain>
    </source>
</reference>
<comment type="caution">
    <text evidence="3">The sequence shown here is derived from an EMBL/GenBank/DDBJ whole genome shotgun (WGS) entry which is preliminary data.</text>
</comment>
<feature type="region of interest" description="Disordered" evidence="1">
    <location>
        <begin position="1"/>
        <end position="20"/>
    </location>
</feature>
<dbReference type="PANTHER" id="PTHR36102:SF5">
    <property type="entry name" value="YDR124W-LIKE HELICAL BUNDLE DOMAIN-CONTAINING PROTEIN"/>
    <property type="match status" value="1"/>
</dbReference>
<evidence type="ECO:0000313" key="3">
    <source>
        <dbReference type="EMBL" id="GIJ86953.1"/>
    </source>
</evidence>
<dbReference type="PANTHER" id="PTHR36102">
    <property type="entry name" value="CHROMOSOME 10, WHOLE GENOME SHOTGUN SEQUENCE"/>
    <property type="match status" value="1"/>
</dbReference>
<protein>
    <recommendedName>
        <fullName evidence="2">Subtelomeric hrmA-associated cluster protein AFUB-079030/YDR124W-like helical bundle domain-containing protein</fullName>
    </recommendedName>
</protein>
<dbReference type="RefSeq" id="XP_043157699.1">
    <property type="nucleotide sequence ID" value="XM_043301764.1"/>
</dbReference>
<accession>A0A9P3BD34</accession>
<dbReference type="OrthoDB" id="5338458at2759"/>
<dbReference type="InterPro" id="IPR021264">
    <property type="entry name" value="AFUB_079030/YDR124W-like"/>
</dbReference>
<dbReference type="GeneID" id="67004463"/>
<feature type="region of interest" description="Disordered" evidence="1">
    <location>
        <begin position="555"/>
        <end position="581"/>
    </location>
</feature>
<feature type="compositionally biased region" description="Low complexity" evidence="1">
    <location>
        <begin position="210"/>
        <end position="220"/>
    </location>
</feature>
<organism evidence="3 4">
    <name type="scientific">Aspergillus pseudoviridinutans</name>
    <dbReference type="NCBI Taxonomy" id="1517512"/>
    <lineage>
        <taxon>Eukaryota</taxon>
        <taxon>Fungi</taxon>
        <taxon>Dikarya</taxon>
        <taxon>Ascomycota</taxon>
        <taxon>Pezizomycotina</taxon>
        <taxon>Eurotiomycetes</taxon>
        <taxon>Eurotiomycetidae</taxon>
        <taxon>Eurotiales</taxon>
        <taxon>Aspergillaceae</taxon>
        <taxon>Aspergillus</taxon>
        <taxon>Aspergillus subgen. Fumigati</taxon>
    </lineage>
</organism>
<keyword evidence="4" id="KW-1185">Reference proteome</keyword>
<evidence type="ECO:0000256" key="1">
    <source>
        <dbReference type="SAM" id="MobiDB-lite"/>
    </source>
</evidence>
<gene>
    <name evidence="3" type="ORF">Asppvi_005852</name>
</gene>
<dbReference type="InterPro" id="IPR047092">
    <property type="entry name" value="AFUB_07903/YDR124W-like_hel"/>
</dbReference>
<dbReference type="Pfam" id="PF11001">
    <property type="entry name" value="AFUB_07903_YDR124W_hel"/>
    <property type="match status" value="1"/>
</dbReference>
<evidence type="ECO:0000313" key="4">
    <source>
        <dbReference type="Proteomes" id="UP001043456"/>
    </source>
</evidence>
<feature type="compositionally biased region" description="Basic and acidic residues" evidence="1">
    <location>
        <begin position="322"/>
        <end position="341"/>
    </location>
</feature>
<feature type="region of interest" description="Disordered" evidence="1">
    <location>
        <begin position="322"/>
        <end position="381"/>
    </location>
</feature>
<feature type="domain" description="Subtelomeric hrmA-associated cluster protein AFUB-079030/YDR124W-like helical bundle" evidence="2">
    <location>
        <begin position="164"/>
        <end position="299"/>
    </location>
</feature>
<evidence type="ECO:0000259" key="2">
    <source>
        <dbReference type="Pfam" id="PF11001"/>
    </source>
</evidence>
<sequence>MVFSAPAPGVGSSKRPASCMQDDVNDRDIVSPIGLSMRSSINIPYAHYAMIYLDNMGRLKVMESPSIQEQNETVFTTEVRERFLEILGAKVGYQPPMVRRLLAAGATPYSYDAQQPLGHLPYRQTRRGRNSPAHSMYSVPLSVQCSVSVEETPSCGSVDKVGLEIGNTPEVLDYYERSLEHFRQFNCRQIAKAFIRFIEPGKQFKHPYNGGKPPAGAPAGKKGDPEKTKPKWWPADVVHKEPDHLRKDQRLSLLIHIIRKLGEFSITTDQLQEIAHECKRQLRDPHRLQILDEVFNVRRIEERYERGEVDAKTIVYVVNRESNQKEKDGDSNVDPDQKHEQEDDNADEALPNLHSEMNSTSPMSSSVKHTGMAAPSRPMNVGDDRNQLFPLPESLSFGKTPLDDRAFFPTTSEYTEDYASQRMPRTLATTALLSPNETHAAFNYMAQAPITSSASEQISNHRQAPLPMQHSASFDPRTPSLQHNLFNPMEYGTSLSHAMSQTTMSYQLPMSPTFHPLEMPHMAHGLPNLPQDRPSKMDGRSMRGPSFHTRFLSHPCDPSQQAPHSSGCGHPDGWIQNRPHA</sequence>
<feature type="region of interest" description="Disordered" evidence="1">
    <location>
        <begin position="205"/>
        <end position="231"/>
    </location>
</feature>
<dbReference type="Proteomes" id="UP001043456">
    <property type="component" value="Unassembled WGS sequence"/>
</dbReference>
<proteinExistence type="predicted"/>